<evidence type="ECO:0000313" key="2">
    <source>
        <dbReference type="EMBL" id="KAK2115099.1"/>
    </source>
</evidence>
<name>A0ABQ9W0F9_SAGOE</name>
<evidence type="ECO:0000256" key="1">
    <source>
        <dbReference type="SAM" id="MobiDB-lite"/>
    </source>
</evidence>
<accession>A0ABQ9W0F9</accession>
<evidence type="ECO:0000313" key="3">
    <source>
        <dbReference type="Proteomes" id="UP001266305"/>
    </source>
</evidence>
<keyword evidence="3" id="KW-1185">Reference proteome</keyword>
<gene>
    <name evidence="2" type="ORF">P7K49_005725</name>
</gene>
<protein>
    <submittedName>
        <fullName evidence="2">Uncharacterized protein</fullName>
    </submittedName>
</protein>
<dbReference type="Proteomes" id="UP001266305">
    <property type="component" value="Unassembled WGS sequence"/>
</dbReference>
<proteinExistence type="predicted"/>
<dbReference type="EMBL" id="JASSZA010000003">
    <property type="protein sequence ID" value="KAK2115099.1"/>
    <property type="molecule type" value="Genomic_DNA"/>
</dbReference>
<comment type="caution">
    <text evidence="2">The sequence shown here is derived from an EMBL/GenBank/DDBJ whole genome shotgun (WGS) entry which is preliminary data.</text>
</comment>
<reference evidence="2 3" key="1">
    <citation type="submission" date="2023-05" db="EMBL/GenBank/DDBJ databases">
        <title>B98-5 Cell Line De Novo Hybrid Assembly: An Optical Mapping Approach.</title>
        <authorList>
            <person name="Kananen K."/>
            <person name="Auerbach J.A."/>
            <person name="Kautto E."/>
            <person name="Blachly J.S."/>
        </authorList>
    </citation>
    <scope>NUCLEOTIDE SEQUENCE [LARGE SCALE GENOMIC DNA]</scope>
    <source>
        <strain evidence="2">B95-8</strain>
        <tissue evidence="2">Cell line</tissue>
    </source>
</reference>
<feature type="region of interest" description="Disordered" evidence="1">
    <location>
        <begin position="1"/>
        <end position="23"/>
    </location>
</feature>
<sequence>MERHHLRLEPLNTHISDSDNQEGLREQDFSQQTVYEGAHGLPLSPSFADLCVTVDIGDQVIKTVEDEQQPFQLGHDLRHGNLGVWPLPGDEVCNAGLLPLLHLSNGEKEEIGKHILEESTLRPGQHDPPGQSRFSDSRLFMQNHRVGPEAPLVFTEGIN</sequence>
<organism evidence="2 3">
    <name type="scientific">Saguinus oedipus</name>
    <name type="common">Cotton-top tamarin</name>
    <name type="synonym">Oedipomidas oedipus</name>
    <dbReference type="NCBI Taxonomy" id="9490"/>
    <lineage>
        <taxon>Eukaryota</taxon>
        <taxon>Metazoa</taxon>
        <taxon>Chordata</taxon>
        <taxon>Craniata</taxon>
        <taxon>Vertebrata</taxon>
        <taxon>Euteleostomi</taxon>
        <taxon>Mammalia</taxon>
        <taxon>Eutheria</taxon>
        <taxon>Euarchontoglires</taxon>
        <taxon>Primates</taxon>
        <taxon>Haplorrhini</taxon>
        <taxon>Platyrrhini</taxon>
        <taxon>Cebidae</taxon>
        <taxon>Callitrichinae</taxon>
        <taxon>Saguinus</taxon>
    </lineage>
</organism>